<proteinExistence type="predicted"/>
<dbReference type="InterPro" id="IPR000944">
    <property type="entry name" value="Tscrpt_reg_Rrf2"/>
</dbReference>
<dbReference type="SUPFAM" id="SSF46785">
    <property type="entry name" value="Winged helix' DNA-binding domain"/>
    <property type="match status" value="1"/>
</dbReference>
<dbReference type="NCBIfam" id="TIGR00738">
    <property type="entry name" value="rrf2_super"/>
    <property type="match status" value="1"/>
</dbReference>
<dbReference type="PANTHER" id="PTHR33221">
    <property type="entry name" value="WINGED HELIX-TURN-HELIX TRANSCRIPTIONAL REGULATOR, RRF2 FAMILY"/>
    <property type="match status" value="1"/>
</dbReference>
<dbReference type="Gene3D" id="1.10.10.10">
    <property type="entry name" value="Winged helix-like DNA-binding domain superfamily/Winged helix DNA-binding domain"/>
    <property type="match status" value="1"/>
</dbReference>
<dbReference type="GO" id="GO:0005829">
    <property type="term" value="C:cytosol"/>
    <property type="evidence" value="ECO:0007669"/>
    <property type="project" value="TreeGrafter"/>
</dbReference>
<gene>
    <name evidence="1" type="ORF">MNB_SM-7-402</name>
</gene>
<dbReference type="PANTHER" id="PTHR33221:SF15">
    <property type="entry name" value="HTH-TYPE TRANSCRIPTIONAL REGULATOR YWGB-RELATED"/>
    <property type="match status" value="1"/>
</dbReference>
<name>A0A1W1BSP5_9ZZZZ</name>
<dbReference type="PROSITE" id="PS51197">
    <property type="entry name" value="HTH_RRF2_2"/>
    <property type="match status" value="1"/>
</dbReference>
<dbReference type="AlphaFoldDB" id="A0A1W1BSP5"/>
<organism evidence="1">
    <name type="scientific">hydrothermal vent metagenome</name>
    <dbReference type="NCBI Taxonomy" id="652676"/>
    <lineage>
        <taxon>unclassified sequences</taxon>
        <taxon>metagenomes</taxon>
        <taxon>ecological metagenomes</taxon>
    </lineage>
</organism>
<dbReference type="InterPro" id="IPR036390">
    <property type="entry name" value="WH_DNA-bd_sf"/>
</dbReference>
<protein>
    <submittedName>
        <fullName evidence="1">Rrf2 family transcriptional regulator</fullName>
    </submittedName>
</protein>
<sequence length="135" mass="14867">MLITKASEYAILSLIVLSKAEAPKDSESLSRELFISKSFLAKILQAMAKEGILNSFKGANGGFMLKKDPKEIDILSVVRCVEGKAPSVFECSASMGDCPSEKASICSLWPMLNRLQNRIDHFLATLTLQEILEEK</sequence>
<evidence type="ECO:0000313" key="1">
    <source>
        <dbReference type="EMBL" id="SFV56514.1"/>
    </source>
</evidence>
<reference evidence="1" key="1">
    <citation type="submission" date="2016-10" db="EMBL/GenBank/DDBJ databases">
        <authorList>
            <person name="de Groot N.N."/>
        </authorList>
    </citation>
    <scope>NUCLEOTIDE SEQUENCE</scope>
</reference>
<dbReference type="GO" id="GO:0003700">
    <property type="term" value="F:DNA-binding transcription factor activity"/>
    <property type="evidence" value="ECO:0007669"/>
    <property type="project" value="TreeGrafter"/>
</dbReference>
<dbReference type="Pfam" id="PF02082">
    <property type="entry name" value="Rrf2"/>
    <property type="match status" value="1"/>
</dbReference>
<accession>A0A1W1BSP5</accession>
<dbReference type="EMBL" id="FPHB01000038">
    <property type="protein sequence ID" value="SFV56514.1"/>
    <property type="molecule type" value="Genomic_DNA"/>
</dbReference>
<dbReference type="InterPro" id="IPR036388">
    <property type="entry name" value="WH-like_DNA-bd_sf"/>
</dbReference>